<dbReference type="AlphaFoldDB" id="A0A7I7KTI1"/>
<reference evidence="6 7" key="1">
    <citation type="journal article" date="2019" name="Emerg. Microbes Infect.">
        <title>Comprehensive subspecies identification of 175 nontuberculous mycobacteria species based on 7547 genomic profiles.</title>
        <authorList>
            <person name="Matsumoto Y."/>
            <person name="Kinjo T."/>
            <person name="Motooka D."/>
            <person name="Nabeya D."/>
            <person name="Jung N."/>
            <person name="Uechi K."/>
            <person name="Horii T."/>
            <person name="Iida T."/>
            <person name="Fujita J."/>
            <person name="Nakamura S."/>
        </authorList>
    </citation>
    <scope>NUCLEOTIDE SEQUENCE [LARGE SCALE GENOMIC DNA]</scope>
    <source>
        <strain evidence="6 7">JCM 12404</strain>
    </source>
</reference>
<dbReference type="GO" id="GO:0008610">
    <property type="term" value="P:lipid biosynthetic process"/>
    <property type="evidence" value="ECO:0007669"/>
    <property type="project" value="TreeGrafter"/>
</dbReference>
<dbReference type="Proteomes" id="UP000465866">
    <property type="component" value="Chromosome"/>
</dbReference>
<accession>A0A7I7KTI1</accession>
<evidence type="ECO:0000256" key="4">
    <source>
        <dbReference type="ARBA" id="ARBA00024293"/>
    </source>
</evidence>
<comment type="catalytic activity">
    <reaction evidence="4">
        <text>a fatty acyl-CoA + H2O = a fatty acid + CoA + H(+)</text>
        <dbReference type="Rhea" id="RHEA:16781"/>
        <dbReference type="ChEBI" id="CHEBI:15377"/>
        <dbReference type="ChEBI" id="CHEBI:15378"/>
        <dbReference type="ChEBI" id="CHEBI:28868"/>
        <dbReference type="ChEBI" id="CHEBI:57287"/>
        <dbReference type="ChEBI" id="CHEBI:77636"/>
    </reaction>
</comment>
<organism evidence="6 7">
    <name type="scientific">Mycobacterium cookii</name>
    <dbReference type="NCBI Taxonomy" id="1775"/>
    <lineage>
        <taxon>Bacteria</taxon>
        <taxon>Bacillati</taxon>
        <taxon>Actinomycetota</taxon>
        <taxon>Actinomycetes</taxon>
        <taxon>Mycobacteriales</taxon>
        <taxon>Mycobacteriaceae</taxon>
        <taxon>Mycobacterium</taxon>
    </lineage>
</organism>
<dbReference type="SUPFAM" id="SSF53474">
    <property type="entry name" value="alpha/beta-Hydrolases"/>
    <property type="match status" value="1"/>
</dbReference>
<dbReference type="PANTHER" id="PTHR11487">
    <property type="entry name" value="THIOESTERASE"/>
    <property type="match status" value="1"/>
</dbReference>
<dbReference type="PANTHER" id="PTHR11487:SF0">
    <property type="entry name" value="S-ACYL FATTY ACID SYNTHASE THIOESTERASE, MEDIUM CHAIN"/>
    <property type="match status" value="1"/>
</dbReference>
<evidence type="ECO:0000256" key="2">
    <source>
        <dbReference type="ARBA" id="ARBA00015007"/>
    </source>
</evidence>
<proteinExistence type="inferred from homology"/>
<gene>
    <name evidence="6" type="ORF">MCOO_14250</name>
</gene>
<keyword evidence="3" id="KW-0843">Virulence</keyword>
<dbReference type="Pfam" id="PF00975">
    <property type="entry name" value="Thioesterase"/>
    <property type="match status" value="1"/>
</dbReference>
<dbReference type="EMBL" id="AP022569">
    <property type="protein sequence ID" value="BBX45410.1"/>
    <property type="molecule type" value="Genomic_DNA"/>
</dbReference>
<sequence length="255" mass="27208">MIFNNLTTVAKQEFPAWIKRVPGRDGGGRVGATVVFPHAGGAAVGYRKFATALAAGGDTYIVQYPQRADRLADPAPGTVHDLARGLFVSAPWRRVAPLRLFGHSMGAVVAFEFARIAESRGAAVERLWASAAPAPSAVAEMPELPTSHDDLLLDVAELGGTDADLLADPEFAELLVTAIRSDYQAINRYNCDADVRIRADISALGARGDHRVSAANLELWGEHTAGSFDLSWYDGGHFYLDDHIDAIAARVNAGG</sequence>
<protein>
    <recommendedName>
        <fullName evidence="2">Thioesterase TesA</fullName>
    </recommendedName>
</protein>
<dbReference type="RefSeq" id="WP_163775707.1">
    <property type="nucleotide sequence ID" value="NZ_AP022569.1"/>
</dbReference>
<dbReference type="KEGG" id="mcoo:MCOO_14250"/>
<keyword evidence="7" id="KW-1185">Reference proteome</keyword>
<evidence type="ECO:0000259" key="5">
    <source>
        <dbReference type="Pfam" id="PF00975"/>
    </source>
</evidence>
<comment type="similarity">
    <text evidence="1">Belongs to the thioesterase family.</text>
</comment>
<dbReference type="InterPro" id="IPR029058">
    <property type="entry name" value="AB_hydrolase_fold"/>
</dbReference>
<dbReference type="InterPro" id="IPR001031">
    <property type="entry name" value="Thioesterase"/>
</dbReference>
<evidence type="ECO:0000313" key="7">
    <source>
        <dbReference type="Proteomes" id="UP000465866"/>
    </source>
</evidence>
<evidence type="ECO:0000313" key="6">
    <source>
        <dbReference type="EMBL" id="BBX45410.1"/>
    </source>
</evidence>
<dbReference type="Gene3D" id="3.40.50.1820">
    <property type="entry name" value="alpha/beta hydrolase"/>
    <property type="match status" value="1"/>
</dbReference>
<evidence type="ECO:0000256" key="1">
    <source>
        <dbReference type="ARBA" id="ARBA00007169"/>
    </source>
</evidence>
<name>A0A7I7KTI1_9MYCO</name>
<dbReference type="InterPro" id="IPR012223">
    <property type="entry name" value="TEII"/>
</dbReference>
<evidence type="ECO:0000256" key="3">
    <source>
        <dbReference type="ARBA" id="ARBA00023026"/>
    </source>
</evidence>
<feature type="domain" description="Thioesterase" evidence="5">
    <location>
        <begin position="34"/>
        <end position="252"/>
    </location>
</feature>